<sequence length="308" mass="34855">MQCGLKIYRKSEGENQRLLPIKSDWRMFAIGYSQGGAVTMAVQRYIEENDLAAPLHFQGSICGDGPYDLITTIRYYIEDDGTSYGTETKHRKGIVTMPIVMPLIIKGMCYANPLLASYGVENYLSQQLIDTGVLDWIDSKEYTTDDISQMWYSQLKNGLEKDGRHYTPEQMAEMFVTPEGDIWGCLEKMLTKECYDYLSNPDNFVEVPTRADNAMTAMHMAMAEDSITTGWTPKHRIYFMHSKSDTVVPYGNWLSFRDAHADKEGTLFCVDDTFSTGDHVGAGTTFYTSFGFRNTAPAFNWLCEGTAK</sequence>
<accession>A0A1M6RNP5</accession>
<proteinExistence type="predicted"/>
<dbReference type="AlphaFoldDB" id="A0A1M6RNP5"/>
<evidence type="ECO:0000313" key="2">
    <source>
        <dbReference type="Proteomes" id="UP000184130"/>
    </source>
</evidence>
<organism evidence="1 2">
    <name type="scientific">Xylanibacter ruminicola</name>
    <name type="common">Prevotella ruminicola</name>
    <dbReference type="NCBI Taxonomy" id="839"/>
    <lineage>
        <taxon>Bacteria</taxon>
        <taxon>Pseudomonadati</taxon>
        <taxon>Bacteroidota</taxon>
        <taxon>Bacteroidia</taxon>
        <taxon>Bacteroidales</taxon>
        <taxon>Prevotellaceae</taxon>
        <taxon>Xylanibacter</taxon>
    </lineage>
</organism>
<evidence type="ECO:0008006" key="3">
    <source>
        <dbReference type="Google" id="ProtNLM"/>
    </source>
</evidence>
<protein>
    <recommendedName>
        <fullName evidence="3">Secretory lipase</fullName>
    </recommendedName>
</protein>
<dbReference type="Gene3D" id="3.40.50.1820">
    <property type="entry name" value="alpha/beta hydrolase"/>
    <property type="match status" value="1"/>
</dbReference>
<reference evidence="1 2" key="1">
    <citation type="submission" date="2016-11" db="EMBL/GenBank/DDBJ databases">
        <authorList>
            <person name="Jaros S."/>
            <person name="Januszkiewicz K."/>
            <person name="Wedrychowicz H."/>
        </authorList>
    </citation>
    <scope>NUCLEOTIDE SEQUENCE [LARGE SCALE GENOMIC DNA]</scope>
    <source>
        <strain evidence="1 2">KHT3</strain>
    </source>
</reference>
<dbReference type="EMBL" id="FRBD01000002">
    <property type="protein sequence ID" value="SHK34020.1"/>
    <property type="molecule type" value="Genomic_DNA"/>
</dbReference>
<dbReference type="Proteomes" id="UP000184130">
    <property type="component" value="Unassembled WGS sequence"/>
</dbReference>
<dbReference type="RefSeq" id="WP_073204205.1">
    <property type="nucleotide sequence ID" value="NZ_FRBD01000002.1"/>
</dbReference>
<dbReference type="SUPFAM" id="SSF53474">
    <property type="entry name" value="alpha/beta-Hydrolases"/>
    <property type="match status" value="1"/>
</dbReference>
<name>A0A1M6RNP5_XYLRU</name>
<dbReference type="InterPro" id="IPR029058">
    <property type="entry name" value="AB_hydrolase_fold"/>
</dbReference>
<gene>
    <name evidence="1" type="ORF">SAMN05216463_10241</name>
</gene>
<evidence type="ECO:0000313" key="1">
    <source>
        <dbReference type="EMBL" id="SHK34020.1"/>
    </source>
</evidence>